<proteinExistence type="predicted"/>
<organism evidence="1 2">
    <name type="scientific">Stephania japonica</name>
    <dbReference type="NCBI Taxonomy" id="461633"/>
    <lineage>
        <taxon>Eukaryota</taxon>
        <taxon>Viridiplantae</taxon>
        <taxon>Streptophyta</taxon>
        <taxon>Embryophyta</taxon>
        <taxon>Tracheophyta</taxon>
        <taxon>Spermatophyta</taxon>
        <taxon>Magnoliopsida</taxon>
        <taxon>Ranunculales</taxon>
        <taxon>Menispermaceae</taxon>
        <taxon>Menispermoideae</taxon>
        <taxon>Cissampelideae</taxon>
        <taxon>Stephania</taxon>
    </lineage>
</organism>
<evidence type="ECO:0000313" key="2">
    <source>
        <dbReference type="Proteomes" id="UP001417504"/>
    </source>
</evidence>
<sequence length="57" mass="6509">MGANDQMRRLQILTNIAKTHECVHEQRSKRESVIRGCGNRLVHWLGYPPSLPKPLTA</sequence>
<name>A0AAP0KJI7_9MAGN</name>
<protein>
    <submittedName>
        <fullName evidence="1">Uncharacterized protein</fullName>
    </submittedName>
</protein>
<keyword evidence="2" id="KW-1185">Reference proteome</keyword>
<gene>
    <name evidence="1" type="ORF">Sjap_001206</name>
</gene>
<evidence type="ECO:0000313" key="1">
    <source>
        <dbReference type="EMBL" id="KAK9153726.1"/>
    </source>
</evidence>
<reference evidence="1 2" key="1">
    <citation type="submission" date="2024-01" db="EMBL/GenBank/DDBJ databases">
        <title>Genome assemblies of Stephania.</title>
        <authorList>
            <person name="Yang L."/>
        </authorList>
    </citation>
    <scope>NUCLEOTIDE SEQUENCE [LARGE SCALE GENOMIC DNA]</scope>
    <source>
        <strain evidence="1">QJT</strain>
        <tissue evidence="1">Leaf</tissue>
    </source>
</reference>
<dbReference type="AlphaFoldDB" id="A0AAP0KJI7"/>
<dbReference type="Proteomes" id="UP001417504">
    <property type="component" value="Unassembled WGS sequence"/>
</dbReference>
<accession>A0AAP0KJI7</accession>
<dbReference type="EMBL" id="JBBNAE010000001">
    <property type="protein sequence ID" value="KAK9153726.1"/>
    <property type="molecule type" value="Genomic_DNA"/>
</dbReference>
<comment type="caution">
    <text evidence="1">The sequence shown here is derived from an EMBL/GenBank/DDBJ whole genome shotgun (WGS) entry which is preliminary data.</text>
</comment>